<evidence type="ECO:0000259" key="2">
    <source>
        <dbReference type="Pfam" id="PF13439"/>
    </source>
</evidence>
<sequence length="376" mass="42965">MKRILHVVGAMPRAGAESMVMNLYRVIDKTQYQFDFVYFTDKTCDFDDEIIALGGKIYRIPDKYSNKALARTYQLYRLIKNNKPFHAVHAHQLFSNAFHLLAAYFAGIDMRIAHSHNTSDANSKSLFGRLYQNFSRKLIRLVTTNYIACGDLAGKYLFPKSKNIVFIPNAVDIHKFLDVKSKRAHTFFKNESITKNTIILSQIGRLMPVKNVEFSIDFMSFLKQKNIDFHFFIVGQGKLQSKLENLVAQNNLTDHITFLGVRSDIDLILGHTDVLLMPSFHEGFPVILVESQTAGVPALISDAISKEVDLGLNLINFQALKANFETWEIALQDILNKSECYDNSKRHHVLKEKGFDIEVSVKTLENIYNKKNTSNE</sequence>
<gene>
    <name evidence="3" type="ORF">GCM10022291_05620</name>
</gene>
<dbReference type="InterPro" id="IPR001296">
    <property type="entry name" value="Glyco_trans_1"/>
</dbReference>
<name>A0ABP8C1I5_9FLAO</name>
<protein>
    <submittedName>
        <fullName evidence="3">Glycosyltransferase family 1 protein</fullName>
    </submittedName>
</protein>
<reference evidence="4" key="1">
    <citation type="journal article" date="2019" name="Int. J. Syst. Evol. Microbiol.">
        <title>The Global Catalogue of Microorganisms (GCM) 10K type strain sequencing project: providing services to taxonomists for standard genome sequencing and annotation.</title>
        <authorList>
            <consortium name="The Broad Institute Genomics Platform"/>
            <consortium name="The Broad Institute Genome Sequencing Center for Infectious Disease"/>
            <person name="Wu L."/>
            <person name="Ma J."/>
        </authorList>
    </citation>
    <scope>NUCLEOTIDE SEQUENCE [LARGE SCALE GENOMIC DNA]</scope>
    <source>
        <strain evidence="4">JCM 17630</strain>
    </source>
</reference>
<dbReference type="RefSeq" id="WP_344786550.1">
    <property type="nucleotide sequence ID" value="NZ_BAABCA010000001.1"/>
</dbReference>
<dbReference type="PANTHER" id="PTHR45947">
    <property type="entry name" value="SULFOQUINOVOSYL TRANSFERASE SQD2"/>
    <property type="match status" value="1"/>
</dbReference>
<feature type="domain" description="Glycosyltransferase subfamily 4-like N-terminal" evidence="2">
    <location>
        <begin position="15"/>
        <end position="174"/>
    </location>
</feature>
<comment type="caution">
    <text evidence="3">The sequence shown here is derived from an EMBL/GenBank/DDBJ whole genome shotgun (WGS) entry which is preliminary data.</text>
</comment>
<keyword evidence="4" id="KW-1185">Reference proteome</keyword>
<dbReference type="Pfam" id="PF00534">
    <property type="entry name" value="Glycos_transf_1"/>
    <property type="match status" value="1"/>
</dbReference>
<dbReference type="Pfam" id="PF13439">
    <property type="entry name" value="Glyco_transf_4"/>
    <property type="match status" value="1"/>
</dbReference>
<dbReference type="EMBL" id="BAABCA010000001">
    <property type="protein sequence ID" value="GAA4231970.1"/>
    <property type="molecule type" value="Genomic_DNA"/>
</dbReference>
<evidence type="ECO:0000259" key="1">
    <source>
        <dbReference type="Pfam" id="PF00534"/>
    </source>
</evidence>
<dbReference type="Proteomes" id="UP001501496">
    <property type="component" value="Unassembled WGS sequence"/>
</dbReference>
<feature type="domain" description="Glycosyl transferase family 1" evidence="1">
    <location>
        <begin position="188"/>
        <end position="302"/>
    </location>
</feature>
<dbReference type="Gene3D" id="3.40.50.2000">
    <property type="entry name" value="Glycogen Phosphorylase B"/>
    <property type="match status" value="2"/>
</dbReference>
<dbReference type="InterPro" id="IPR028098">
    <property type="entry name" value="Glyco_trans_4-like_N"/>
</dbReference>
<dbReference type="PANTHER" id="PTHR45947:SF3">
    <property type="entry name" value="SULFOQUINOVOSYL TRANSFERASE SQD2"/>
    <property type="match status" value="1"/>
</dbReference>
<organism evidence="3 4">
    <name type="scientific">Postechiella marina</name>
    <dbReference type="NCBI Taxonomy" id="943941"/>
    <lineage>
        <taxon>Bacteria</taxon>
        <taxon>Pseudomonadati</taxon>
        <taxon>Bacteroidota</taxon>
        <taxon>Flavobacteriia</taxon>
        <taxon>Flavobacteriales</taxon>
        <taxon>Flavobacteriaceae</taxon>
        <taxon>Postechiella</taxon>
    </lineage>
</organism>
<accession>A0ABP8C1I5</accession>
<proteinExistence type="predicted"/>
<dbReference type="SUPFAM" id="SSF53756">
    <property type="entry name" value="UDP-Glycosyltransferase/glycogen phosphorylase"/>
    <property type="match status" value="1"/>
</dbReference>
<evidence type="ECO:0000313" key="3">
    <source>
        <dbReference type="EMBL" id="GAA4231970.1"/>
    </source>
</evidence>
<evidence type="ECO:0000313" key="4">
    <source>
        <dbReference type="Proteomes" id="UP001501496"/>
    </source>
</evidence>
<dbReference type="InterPro" id="IPR050194">
    <property type="entry name" value="Glycosyltransferase_grp1"/>
</dbReference>